<name>A0A917WXS1_9ACTN</name>
<protein>
    <recommendedName>
        <fullName evidence="2">Septum formation-related domain-containing protein</fullName>
    </recommendedName>
</protein>
<sequence length="304" mass="31700">MRRALAVLSVVLLLSACGPPPPPAGTDADLVDGWPMLPAAALVAPVAPACFQLPAGGAAGDVSRWPDPVDCAEPHQVELVSVGQFTGAEADRPTPPASGGPGLKAAHAKCSVDANALLGADWRLGRLSLSVGLPSPLLWDAGARWYRCNLQTLEDLDRFTPVTRSGSLRGALRPGGDLLIGCVTVTQPAGGKSGEIDRIRPARCDQPHEAELAGLFEPPDGPYPPAPDTRRDVNLAGCRPVVARFAGVPDDANFRSRTGLITMPFDKAAWELGNRAVRCFVWPPKPVATSLKGAGTKALPITTA</sequence>
<dbReference type="EMBL" id="BMPI01000022">
    <property type="protein sequence ID" value="GGM39315.1"/>
    <property type="molecule type" value="Genomic_DNA"/>
</dbReference>
<organism evidence="3 4">
    <name type="scientific">Dactylosporangium sucinum</name>
    <dbReference type="NCBI Taxonomy" id="1424081"/>
    <lineage>
        <taxon>Bacteria</taxon>
        <taxon>Bacillati</taxon>
        <taxon>Actinomycetota</taxon>
        <taxon>Actinomycetes</taxon>
        <taxon>Micromonosporales</taxon>
        <taxon>Micromonosporaceae</taxon>
        <taxon>Dactylosporangium</taxon>
    </lineage>
</organism>
<reference evidence="3" key="2">
    <citation type="submission" date="2020-09" db="EMBL/GenBank/DDBJ databases">
        <authorList>
            <person name="Sun Q."/>
            <person name="Ohkuma M."/>
        </authorList>
    </citation>
    <scope>NUCLEOTIDE SEQUENCE</scope>
    <source>
        <strain evidence="3">JCM 19831</strain>
    </source>
</reference>
<dbReference type="RefSeq" id="WP_190251972.1">
    <property type="nucleotide sequence ID" value="NZ_BMPI01000022.1"/>
</dbReference>
<evidence type="ECO:0000313" key="3">
    <source>
        <dbReference type="EMBL" id="GGM39315.1"/>
    </source>
</evidence>
<reference evidence="3" key="1">
    <citation type="journal article" date="2014" name="Int. J. Syst. Evol. Microbiol.">
        <title>Complete genome sequence of Corynebacterium casei LMG S-19264T (=DSM 44701T), isolated from a smear-ripened cheese.</title>
        <authorList>
            <consortium name="US DOE Joint Genome Institute (JGI-PGF)"/>
            <person name="Walter F."/>
            <person name="Albersmeier A."/>
            <person name="Kalinowski J."/>
            <person name="Ruckert C."/>
        </authorList>
    </citation>
    <scope>NUCLEOTIDE SEQUENCE</scope>
    <source>
        <strain evidence="3">JCM 19831</strain>
    </source>
</reference>
<accession>A0A917WXS1</accession>
<dbReference type="Pfam" id="PF13845">
    <property type="entry name" value="Septum_form"/>
    <property type="match status" value="1"/>
</dbReference>
<gene>
    <name evidence="3" type="ORF">GCM10007977_045960</name>
</gene>
<keyword evidence="1" id="KW-0732">Signal</keyword>
<dbReference type="Proteomes" id="UP000642070">
    <property type="component" value="Unassembled WGS sequence"/>
</dbReference>
<feature type="signal peptide" evidence="1">
    <location>
        <begin position="1"/>
        <end position="24"/>
    </location>
</feature>
<evidence type="ECO:0000313" key="4">
    <source>
        <dbReference type="Proteomes" id="UP000642070"/>
    </source>
</evidence>
<feature type="domain" description="Septum formation-related" evidence="2">
    <location>
        <begin position="67"/>
        <end position="279"/>
    </location>
</feature>
<dbReference type="PROSITE" id="PS51257">
    <property type="entry name" value="PROKAR_LIPOPROTEIN"/>
    <property type="match status" value="1"/>
</dbReference>
<dbReference type="AlphaFoldDB" id="A0A917WXS1"/>
<keyword evidence="4" id="KW-1185">Reference proteome</keyword>
<dbReference type="InterPro" id="IPR026004">
    <property type="entry name" value="Septum_form"/>
</dbReference>
<comment type="caution">
    <text evidence="3">The sequence shown here is derived from an EMBL/GenBank/DDBJ whole genome shotgun (WGS) entry which is preliminary data.</text>
</comment>
<feature type="chain" id="PRO_5036903461" description="Septum formation-related domain-containing protein" evidence="1">
    <location>
        <begin position="25"/>
        <end position="304"/>
    </location>
</feature>
<evidence type="ECO:0000256" key="1">
    <source>
        <dbReference type="SAM" id="SignalP"/>
    </source>
</evidence>
<evidence type="ECO:0000259" key="2">
    <source>
        <dbReference type="Pfam" id="PF13845"/>
    </source>
</evidence>
<proteinExistence type="predicted"/>